<dbReference type="OrthoDB" id="360540at2759"/>
<name>A0A6A6VXA6_9PEZI</name>
<evidence type="ECO:0000313" key="4">
    <source>
        <dbReference type="Proteomes" id="UP000799437"/>
    </source>
</evidence>
<dbReference type="Proteomes" id="UP000799437">
    <property type="component" value="Unassembled WGS sequence"/>
</dbReference>
<dbReference type="EMBL" id="ML996577">
    <property type="protein sequence ID" value="KAF2755298.1"/>
    <property type="molecule type" value="Genomic_DNA"/>
</dbReference>
<reference evidence="3" key="1">
    <citation type="journal article" date="2020" name="Stud. Mycol.">
        <title>101 Dothideomycetes genomes: a test case for predicting lifestyles and emergence of pathogens.</title>
        <authorList>
            <person name="Haridas S."/>
            <person name="Albert R."/>
            <person name="Binder M."/>
            <person name="Bloem J."/>
            <person name="Labutti K."/>
            <person name="Salamov A."/>
            <person name="Andreopoulos B."/>
            <person name="Baker S."/>
            <person name="Barry K."/>
            <person name="Bills G."/>
            <person name="Bluhm B."/>
            <person name="Cannon C."/>
            <person name="Castanera R."/>
            <person name="Culley D."/>
            <person name="Daum C."/>
            <person name="Ezra D."/>
            <person name="Gonzalez J."/>
            <person name="Henrissat B."/>
            <person name="Kuo A."/>
            <person name="Liang C."/>
            <person name="Lipzen A."/>
            <person name="Lutzoni F."/>
            <person name="Magnuson J."/>
            <person name="Mondo S."/>
            <person name="Nolan M."/>
            <person name="Ohm R."/>
            <person name="Pangilinan J."/>
            <person name="Park H.-J."/>
            <person name="Ramirez L."/>
            <person name="Alfaro M."/>
            <person name="Sun H."/>
            <person name="Tritt A."/>
            <person name="Yoshinaga Y."/>
            <person name="Zwiers L.-H."/>
            <person name="Turgeon B."/>
            <person name="Goodwin S."/>
            <person name="Spatafora J."/>
            <person name="Crous P."/>
            <person name="Grigoriev I."/>
        </authorList>
    </citation>
    <scope>NUCLEOTIDE SEQUENCE</scope>
    <source>
        <strain evidence="3">CBS 121739</strain>
    </source>
</reference>
<feature type="compositionally biased region" description="Acidic residues" evidence="2">
    <location>
        <begin position="85"/>
        <end position="101"/>
    </location>
</feature>
<evidence type="ECO:0000256" key="2">
    <source>
        <dbReference type="SAM" id="MobiDB-lite"/>
    </source>
</evidence>
<dbReference type="PANTHER" id="PTHR15323">
    <property type="entry name" value="D123 PROTEIN"/>
    <property type="match status" value="1"/>
</dbReference>
<gene>
    <name evidence="3" type="ORF">EJ05DRAFT_512831</name>
</gene>
<dbReference type="GO" id="GO:0005737">
    <property type="term" value="C:cytoplasm"/>
    <property type="evidence" value="ECO:0007669"/>
    <property type="project" value="TreeGrafter"/>
</dbReference>
<feature type="region of interest" description="Disordered" evidence="2">
    <location>
        <begin position="322"/>
        <end position="343"/>
    </location>
</feature>
<sequence length="420" mass="47608">MSTSDSATLTKLPFPPITKSHIMNCSFHSWYPRYRSVTPKTRLIALPRTFIDYLRADGIFLPPDESSQQRNAWSDTDSGIFSSAENDDAQTDDAADDDDPSVEWPQVHDAIRSTLQEFAGKGVMPKLNWSAPKDATWIAADNSMKCTTPNDVYLLLKSSDFVTHDLENVFDDTDPASPPTGHETTEDFTYDTIPYHLILRKYFLINPSLEFRCFVRRRTLLCMCQRDLNHFEHLFPDVPAFTEIIQKFFDTKLRDSFPDENFVFDVYVPPPKDRVWLIDVNPWAPRTDPLLFSWLEILTMPQPEVEQTIWLSIGHATASMAGTSINSRGTPIEPGSDVSSDEEDIFTPELRLVHKDDPEAYAFSSPQYSAHKLPRDVVDAAATAQSDGGGLREFAAQWKDALERKQREEALGVESSDDEV</sequence>
<dbReference type="InterPro" id="IPR009772">
    <property type="entry name" value="CDC123"/>
</dbReference>
<dbReference type="RefSeq" id="XP_033597749.1">
    <property type="nucleotide sequence ID" value="XM_033748372.1"/>
</dbReference>
<dbReference type="Pfam" id="PF07065">
    <property type="entry name" value="D123"/>
    <property type="match status" value="1"/>
</dbReference>
<accession>A0A6A6VXA6</accession>
<keyword evidence="4" id="KW-1185">Reference proteome</keyword>
<comment type="similarity">
    <text evidence="1">Belongs to the CDC123 family.</text>
</comment>
<dbReference type="PANTHER" id="PTHR15323:SF6">
    <property type="entry name" value="CELL DIVISION CYCLE PROTEIN 123 HOMOLOG"/>
    <property type="match status" value="1"/>
</dbReference>
<dbReference type="GeneID" id="54489426"/>
<organism evidence="3 4">
    <name type="scientific">Pseudovirgaria hyperparasitica</name>
    <dbReference type="NCBI Taxonomy" id="470096"/>
    <lineage>
        <taxon>Eukaryota</taxon>
        <taxon>Fungi</taxon>
        <taxon>Dikarya</taxon>
        <taxon>Ascomycota</taxon>
        <taxon>Pezizomycotina</taxon>
        <taxon>Dothideomycetes</taxon>
        <taxon>Dothideomycetes incertae sedis</taxon>
        <taxon>Acrospermales</taxon>
        <taxon>Acrospermaceae</taxon>
        <taxon>Pseudovirgaria</taxon>
    </lineage>
</organism>
<evidence type="ECO:0000313" key="3">
    <source>
        <dbReference type="EMBL" id="KAF2755298.1"/>
    </source>
</evidence>
<dbReference type="AlphaFoldDB" id="A0A6A6VXA6"/>
<proteinExistence type="inferred from homology"/>
<feature type="compositionally biased region" description="Polar residues" evidence="2">
    <location>
        <begin position="65"/>
        <end position="84"/>
    </location>
</feature>
<protein>
    <submittedName>
        <fullName evidence="3">D123-domain-containing protein</fullName>
    </submittedName>
</protein>
<feature type="region of interest" description="Disordered" evidence="2">
    <location>
        <begin position="65"/>
        <end position="103"/>
    </location>
</feature>
<evidence type="ECO:0000256" key="1">
    <source>
        <dbReference type="ARBA" id="ARBA00011047"/>
    </source>
</evidence>